<dbReference type="EnsemblMetazoa" id="XM_038215272.1">
    <property type="protein sequence ID" value="XP_038071200.1"/>
    <property type="gene ID" value="LOC119740071"/>
</dbReference>
<dbReference type="GO" id="GO:0004930">
    <property type="term" value="F:G protein-coupled receptor activity"/>
    <property type="evidence" value="ECO:0007669"/>
    <property type="project" value="UniProtKB-KW"/>
</dbReference>
<keyword evidence="6 8" id="KW-0675">Receptor</keyword>
<accession>A0A914B5V7</accession>
<feature type="transmembrane region" description="Helical" evidence="10">
    <location>
        <begin position="62"/>
        <end position="87"/>
    </location>
</feature>
<evidence type="ECO:0000256" key="6">
    <source>
        <dbReference type="ARBA" id="ARBA00023170"/>
    </source>
</evidence>
<evidence type="ECO:0000256" key="7">
    <source>
        <dbReference type="ARBA" id="ARBA00023224"/>
    </source>
</evidence>
<dbReference type="GeneID" id="119740071"/>
<feature type="compositionally biased region" description="Polar residues" evidence="9">
    <location>
        <begin position="385"/>
        <end position="404"/>
    </location>
</feature>
<feature type="transmembrane region" description="Helical" evidence="10">
    <location>
        <begin position="142"/>
        <end position="160"/>
    </location>
</feature>
<dbReference type="PROSITE" id="PS00237">
    <property type="entry name" value="G_PROTEIN_RECEP_F1_1"/>
    <property type="match status" value="1"/>
</dbReference>
<evidence type="ECO:0000313" key="12">
    <source>
        <dbReference type="EnsemblMetazoa" id="XP_038071200.1"/>
    </source>
</evidence>
<dbReference type="Gene3D" id="1.20.1070.10">
    <property type="entry name" value="Rhodopsin 7-helix transmembrane proteins"/>
    <property type="match status" value="1"/>
</dbReference>
<comment type="subcellular location">
    <subcellularLocation>
        <location evidence="1">Membrane</location>
        <topology evidence="1">Multi-pass membrane protein</topology>
    </subcellularLocation>
</comment>
<evidence type="ECO:0000256" key="10">
    <source>
        <dbReference type="SAM" id="Phobius"/>
    </source>
</evidence>
<evidence type="ECO:0000313" key="13">
    <source>
        <dbReference type="Proteomes" id="UP000887568"/>
    </source>
</evidence>
<dbReference type="Pfam" id="PF00001">
    <property type="entry name" value="7tm_1"/>
    <property type="match status" value="1"/>
</dbReference>
<dbReference type="GO" id="GO:0005886">
    <property type="term" value="C:plasma membrane"/>
    <property type="evidence" value="ECO:0007669"/>
    <property type="project" value="TreeGrafter"/>
</dbReference>
<feature type="region of interest" description="Disordered" evidence="9">
    <location>
        <begin position="326"/>
        <end position="454"/>
    </location>
</feature>
<keyword evidence="2 8" id="KW-0812">Transmembrane</keyword>
<feature type="transmembrane region" description="Helical" evidence="10">
    <location>
        <begin position="33"/>
        <end position="50"/>
    </location>
</feature>
<evidence type="ECO:0000259" key="11">
    <source>
        <dbReference type="PROSITE" id="PS50262"/>
    </source>
</evidence>
<dbReference type="Proteomes" id="UP000887568">
    <property type="component" value="Unplaced"/>
</dbReference>
<evidence type="ECO:0000256" key="5">
    <source>
        <dbReference type="ARBA" id="ARBA00023136"/>
    </source>
</evidence>
<keyword evidence="4 8" id="KW-0297">G-protein coupled receptor</keyword>
<dbReference type="CDD" id="cd00637">
    <property type="entry name" value="7tm_classA_rhodopsin-like"/>
    <property type="match status" value="1"/>
</dbReference>
<evidence type="ECO:0000256" key="3">
    <source>
        <dbReference type="ARBA" id="ARBA00022989"/>
    </source>
</evidence>
<feature type="transmembrane region" description="Helical" evidence="10">
    <location>
        <begin position="107"/>
        <end position="130"/>
    </location>
</feature>
<feature type="transmembrane region" description="Helical" evidence="10">
    <location>
        <begin position="172"/>
        <end position="193"/>
    </location>
</feature>
<evidence type="ECO:0000256" key="4">
    <source>
        <dbReference type="ARBA" id="ARBA00023040"/>
    </source>
</evidence>
<feature type="compositionally biased region" description="Basic and acidic residues" evidence="9">
    <location>
        <begin position="334"/>
        <end position="345"/>
    </location>
</feature>
<keyword evidence="3 10" id="KW-1133">Transmembrane helix</keyword>
<feature type="transmembrane region" description="Helical" evidence="10">
    <location>
        <begin position="214"/>
        <end position="238"/>
    </location>
</feature>
<dbReference type="PANTHER" id="PTHR24243">
    <property type="entry name" value="G-PROTEIN COUPLED RECEPTOR"/>
    <property type="match status" value="1"/>
</dbReference>
<keyword evidence="7 8" id="KW-0807">Transducer</keyword>
<comment type="similarity">
    <text evidence="8">Belongs to the G-protein coupled receptor 1 family.</text>
</comment>
<dbReference type="RefSeq" id="XP_038071200.1">
    <property type="nucleotide sequence ID" value="XM_038215272.1"/>
</dbReference>
<keyword evidence="5 10" id="KW-0472">Membrane</keyword>
<protein>
    <recommendedName>
        <fullName evidence="11">G-protein coupled receptors family 1 profile domain-containing protein</fullName>
    </recommendedName>
</protein>
<feature type="domain" description="G-protein coupled receptors family 1 profile" evidence="11">
    <location>
        <begin position="41"/>
        <end position="278"/>
    </location>
</feature>
<feature type="transmembrane region" description="Helical" evidence="10">
    <location>
        <begin position="258"/>
        <end position="281"/>
    </location>
</feature>
<dbReference type="OrthoDB" id="9975554at2759"/>
<sequence length="454" mass="49685">MASVDYNKILSSYLNHSWDTEGEDAVLNEATTFLSPVGLLTNLIFLYVVLRVRAMRSIIYIYLFNLAVADTSFLAISLALSSMWLSPHPLLTTVRDILSSSRLTCRIASYCFITTVAVDRYFAVTTPIKFRARATKSRAGKISAGLWAIALCAGTSHFIIDSLEVQNKLAVSVLKIVVHAAVLFINVCLYTIIVKTVYPTYHIHSTSSVSGNRILGIVILNTAVFFLYNLMAIIFSVVTLIQDVSDNRHLDSHTGVMYLKRCVSILYLISCSIDPIIYSVANADRRVAFLQAFSCLASRSCRRDNVHKTTSQNVELVVFRPLLETGDPEEGQEDVSRVDSARSEPDATSSYAGAEGATSPTLPGMEPLPSTSQGPVRVSELEPPTNHQMGSAASSPLLGQSRRSACSPVMSRGRFSALEPSINNEQSTSDDEELDLEGSIPGRPTTGYTQVELY</sequence>
<evidence type="ECO:0000256" key="1">
    <source>
        <dbReference type="ARBA" id="ARBA00004141"/>
    </source>
</evidence>
<name>A0A914B5V7_PATMI</name>
<evidence type="ECO:0000256" key="2">
    <source>
        <dbReference type="ARBA" id="ARBA00022692"/>
    </source>
</evidence>
<dbReference type="PROSITE" id="PS50262">
    <property type="entry name" value="G_PROTEIN_RECEP_F1_2"/>
    <property type="match status" value="1"/>
</dbReference>
<organism evidence="12 13">
    <name type="scientific">Patiria miniata</name>
    <name type="common">Bat star</name>
    <name type="synonym">Asterina miniata</name>
    <dbReference type="NCBI Taxonomy" id="46514"/>
    <lineage>
        <taxon>Eukaryota</taxon>
        <taxon>Metazoa</taxon>
        <taxon>Echinodermata</taxon>
        <taxon>Eleutherozoa</taxon>
        <taxon>Asterozoa</taxon>
        <taxon>Asteroidea</taxon>
        <taxon>Valvatacea</taxon>
        <taxon>Valvatida</taxon>
        <taxon>Asterinidae</taxon>
        <taxon>Patiria</taxon>
    </lineage>
</organism>
<evidence type="ECO:0000256" key="9">
    <source>
        <dbReference type="SAM" id="MobiDB-lite"/>
    </source>
</evidence>
<proteinExistence type="inferred from homology"/>
<dbReference type="PRINTS" id="PR00237">
    <property type="entry name" value="GPCRRHODOPSN"/>
</dbReference>
<keyword evidence="13" id="KW-1185">Reference proteome</keyword>
<reference evidence="12" key="1">
    <citation type="submission" date="2022-11" db="UniProtKB">
        <authorList>
            <consortium name="EnsemblMetazoa"/>
        </authorList>
    </citation>
    <scope>IDENTIFICATION</scope>
</reference>
<dbReference type="AlphaFoldDB" id="A0A914B5V7"/>
<dbReference type="InterPro" id="IPR000276">
    <property type="entry name" value="GPCR_Rhodpsn"/>
</dbReference>
<dbReference type="OMA" id="DATHNKQ"/>
<dbReference type="InterPro" id="IPR017452">
    <property type="entry name" value="GPCR_Rhodpsn_7TM"/>
</dbReference>
<dbReference type="SUPFAM" id="SSF81321">
    <property type="entry name" value="Family A G protein-coupled receptor-like"/>
    <property type="match status" value="1"/>
</dbReference>
<evidence type="ECO:0000256" key="8">
    <source>
        <dbReference type="RuleBase" id="RU000688"/>
    </source>
</evidence>
<dbReference type="PANTHER" id="PTHR24243:SF208">
    <property type="entry name" value="PYROKININ-1 RECEPTOR"/>
    <property type="match status" value="1"/>
</dbReference>